<dbReference type="SUPFAM" id="SSF57701">
    <property type="entry name" value="Zn2/Cys6 DNA-binding domain"/>
    <property type="match status" value="1"/>
</dbReference>
<keyword evidence="3" id="KW-1185">Reference proteome</keyword>
<evidence type="ECO:0000313" key="2">
    <source>
        <dbReference type="EMBL" id="KIM73070.1"/>
    </source>
</evidence>
<organism evidence="2 3">
    <name type="scientific">Piloderma croceum (strain F 1598)</name>
    <dbReference type="NCBI Taxonomy" id="765440"/>
    <lineage>
        <taxon>Eukaryota</taxon>
        <taxon>Fungi</taxon>
        <taxon>Dikarya</taxon>
        <taxon>Basidiomycota</taxon>
        <taxon>Agaricomycotina</taxon>
        <taxon>Agaricomycetes</taxon>
        <taxon>Agaricomycetidae</taxon>
        <taxon>Atheliales</taxon>
        <taxon>Atheliaceae</taxon>
        <taxon>Piloderma</taxon>
    </lineage>
</organism>
<feature type="region of interest" description="Disordered" evidence="1">
    <location>
        <begin position="1"/>
        <end position="41"/>
    </location>
</feature>
<dbReference type="OrthoDB" id="39175at2759"/>
<accession>A0A0C3EKC8</accession>
<dbReference type="GO" id="GO:0008270">
    <property type="term" value="F:zinc ion binding"/>
    <property type="evidence" value="ECO:0007669"/>
    <property type="project" value="InterPro"/>
</dbReference>
<dbReference type="InterPro" id="IPR036864">
    <property type="entry name" value="Zn2-C6_fun-type_DNA-bd_sf"/>
</dbReference>
<dbReference type="InParanoid" id="A0A0C3EKC8"/>
<evidence type="ECO:0008006" key="4">
    <source>
        <dbReference type="Google" id="ProtNLM"/>
    </source>
</evidence>
<protein>
    <recommendedName>
        <fullName evidence="4">Zn(2)-C6 fungal-type domain-containing protein</fullName>
    </recommendedName>
</protein>
<dbReference type="HOGENOM" id="CLU_2455547_0_0_1"/>
<name>A0A0C3EKC8_PILCF</name>
<sequence>MIVPSHNSLDVTGSRNTSTSYRLPDHHSKSLESSSRQTLSSPLGWQQTTLYSPVPAATNRKAVIACLYCRKRKIACGPPLPGSKNNSCK</sequence>
<dbReference type="EMBL" id="KN833094">
    <property type="protein sequence ID" value="KIM73070.1"/>
    <property type="molecule type" value="Genomic_DNA"/>
</dbReference>
<evidence type="ECO:0000256" key="1">
    <source>
        <dbReference type="SAM" id="MobiDB-lite"/>
    </source>
</evidence>
<reference evidence="3" key="2">
    <citation type="submission" date="2015-01" db="EMBL/GenBank/DDBJ databases">
        <title>Evolutionary Origins and Diversification of the Mycorrhizal Mutualists.</title>
        <authorList>
            <consortium name="DOE Joint Genome Institute"/>
            <consortium name="Mycorrhizal Genomics Consortium"/>
            <person name="Kohler A."/>
            <person name="Kuo A."/>
            <person name="Nagy L.G."/>
            <person name="Floudas D."/>
            <person name="Copeland A."/>
            <person name="Barry K.W."/>
            <person name="Cichocki N."/>
            <person name="Veneault-Fourrey C."/>
            <person name="LaButti K."/>
            <person name="Lindquist E.A."/>
            <person name="Lipzen A."/>
            <person name="Lundell T."/>
            <person name="Morin E."/>
            <person name="Murat C."/>
            <person name="Riley R."/>
            <person name="Ohm R."/>
            <person name="Sun H."/>
            <person name="Tunlid A."/>
            <person name="Henrissat B."/>
            <person name="Grigoriev I.V."/>
            <person name="Hibbett D.S."/>
            <person name="Martin F."/>
        </authorList>
    </citation>
    <scope>NUCLEOTIDE SEQUENCE [LARGE SCALE GENOMIC DNA]</scope>
    <source>
        <strain evidence="3">F 1598</strain>
    </source>
</reference>
<gene>
    <name evidence="2" type="ORF">PILCRDRAFT_733990</name>
</gene>
<reference evidence="2 3" key="1">
    <citation type="submission" date="2014-04" db="EMBL/GenBank/DDBJ databases">
        <authorList>
            <consortium name="DOE Joint Genome Institute"/>
            <person name="Kuo A."/>
            <person name="Tarkka M."/>
            <person name="Buscot F."/>
            <person name="Kohler A."/>
            <person name="Nagy L.G."/>
            <person name="Floudas D."/>
            <person name="Copeland A."/>
            <person name="Barry K.W."/>
            <person name="Cichocki N."/>
            <person name="Veneault-Fourrey C."/>
            <person name="LaButti K."/>
            <person name="Lindquist E.A."/>
            <person name="Lipzen A."/>
            <person name="Lundell T."/>
            <person name="Morin E."/>
            <person name="Murat C."/>
            <person name="Sun H."/>
            <person name="Tunlid A."/>
            <person name="Henrissat B."/>
            <person name="Grigoriev I.V."/>
            <person name="Hibbett D.S."/>
            <person name="Martin F."/>
            <person name="Nordberg H.P."/>
            <person name="Cantor M.N."/>
            <person name="Hua S.X."/>
        </authorList>
    </citation>
    <scope>NUCLEOTIDE SEQUENCE [LARGE SCALE GENOMIC DNA]</scope>
    <source>
        <strain evidence="2 3">F 1598</strain>
    </source>
</reference>
<feature type="compositionally biased region" description="Low complexity" evidence="1">
    <location>
        <begin position="31"/>
        <end position="41"/>
    </location>
</feature>
<proteinExistence type="predicted"/>
<feature type="compositionally biased region" description="Polar residues" evidence="1">
    <location>
        <begin position="1"/>
        <end position="21"/>
    </location>
</feature>
<dbReference type="AlphaFoldDB" id="A0A0C3EKC8"/>
<dbReference type="GO" id="GO:0000981">
    <property type="term" value="F:DNA-binding transcription factor activity, RNA polymerase II-specific"/>
    <property type="evidence" value="ECO:0007669"/>
    <property type="project" value="InterPro"/>
</dbReference>
<evidence type="ECO:0000313" key="3">
    <source>
        <dbReference type="Proteomes" id="UP000054166"/>
    </source>
</evidence>
<dbReference type="Proteomes" id="UP000054166">
    <property type="component" value="Unassembled WGS sequence"/>
</dbReference>